<dbReference type="EMBL" id="ML122264">
    <property type="protein sequence ID" value="RPD60832.1"/>
    <property type="molecule type" value="Genomic_DNA"/>
</dbReference>
<evidence type="ECO:0008006" key="4">
    <source>
        <dbReference type="Google" id="ProtNLM"/>
    </source>
</evidence>
<feature type="region of interest" description="Disordered" evidence="1">
    <location>
        <begin position="284"/>
        <end position="323"/>
    </location>
</feature>
<feature type="region of interest" description="Disordered" evidence="1">
    <location>
        <begin position="27"/>
        <end position="83"/>
    </location>
</feature>
<dbReference type="OrthoDB" id="2799468at2759"/>
<gene>
    <name evidence="2" type="ORF">L227DRAFT_575001</name>
</gene>
<feature type="compositionally biased region" description="Basic and acidic residues" evidence="1">
    <location>
        <begin position="236"/>
        <end position="247"/>
    </location>
</feature>
<feature type="compositionally biased region" description="Pro residues" evidence="1">
    <location>
        <begin position="30"/>
        <end position="41"/>
    </location>
</feature>
<proteinExistence type="predicted"/>
<evidence type="ECO:0000313" key="2">
    <source>
        <dbReference type="EMBL" id="RPD60832.1"/>
    </source>
</evidence>
<protein>
    <recommendedName>
        <fullName evidence="4">SMP domain-containing protein</fullName>
    </recommendedName>
</protein>
<feature type="compositionally biased region" description="Low complexity" evidence="1">
    <location>
        <begin position="346"/>
        <end position="361"/>
    </location>
</feature>
<evidence type="ECO:0000256" key="1">
    <source>
        <dbReference type="SAM" id="MobiDB-lite"/>
    </source>
</evidence>
<feature type="region of interest" description="Disordered" evidence="1">
    <location>
        <begin position="224"/>
        <end position="247"/>
    </location>
</feature>
<dbReference type="AlphaFoldDB" id="A0A5C2SAG1"/>
<dbReference type="STRING" id="1328759.A0A5C2SAG1"/>
<reference evidence="2" key="1">
    <citation type="journal article" date="2018" name="Genome Biol. Evol.">
        <title>Genomics and development of Lentinus tigrinus, a white-rot wood-decaying mushroom with dimorphic fruiting bodies.</title>
        <authorList>
            <person name="Wu B."/>
            <person name="Xu Z."/>
            <person name="Knudson A."/>
            <person name="Carlson A."/>
            <person name="Chen N."/>
            <person name="Kovaka S."/>
            <person name="LaButti K."/>
            <person name="Lipzen A."/>
            <person name="Pennachio C."/>
            <person name="Riley R."/>
            <person name="Schakwitz W."/>
            <person name="Umezawa K."/>
            <person name="Ohm R.A."/>
            <person name="Grigoriev I.V."/>
            <person name="Nagy L.G."/>
            <person name="Gibbons J."/>
            <person name="Hibbett D."/>
        </authorList>
    </citation>
    <scope>NUCLEOTIDE SEQUENCE [LARGE SCALE GENOMIC DNA]</scope>
    <source>
        <strain evidence="2">ALCF2SS1-6</strain>
    </source>
</reference>
<organism evidence="2 3">
    <name type="scientific">Lentinus tigrinus ALCF2SS1-6</name>
    <dbReference type="NCBI Taxonomy" id="1328759"/>
    <lineage>
        <taxon>Eukaryota</taxon>
        <taxon>Fungi</taxon>
        <taxon>Dikarya</taxon>
        <taxon>Basidiomycota</taxon>
        <taxon>Agaricomycotina</taxon>
        <taxon>Agaricomycetes</taxon>
        <taxon>Polyporales</taxon>
        <taxon>Polyporaceae</taxon>
        <taxon>Lentinus</taxon>
    </lineage>
</organism>
<name>A0A5C2SAG1_9APHY</name>
<keyword evidence="3" id="KW-1185">Reference proteome</keyword>
<feature type="region of interest" description="Disordered" evidence="1">
    <location>
        <begin position="336"/>
        <end position="404"/>
    </location>
</feature>
<dbReference type="Proteomes" id="UP000313359">
    <property type="component" value="Unassembled WGS sequence"/>
</dbReference>
<feature type="compositionally biased region" description="Polar residues" evidence="1">
    <location>
        <begin position="57"/>
        <end position="69"/>
    </location>
</feature>
<accession>A0A5C2SAG1</accession>
<evidence type="ECO:0000313" key="3">
    <source>
        <dbReference type="Proteomes" id="UP000313359"/>
    </source>
</evidence>
<feature type="compositionally biased region" description="Basic and acidic residues" evidence="1">
    <location>
        <begin position="336"/>
        <end position="345"/>
    </location>
</feature>
<sequence>MATTTQTAPMMTIEVPVVTGDVLRAIDTPAVPPPSLSPPPAVSTTTTAAKKSHRRMSSSASEGSKTTNGPGHRRSSSAASDMAKAAGIDIEAVSMAEARKIMSEEHKILGFRPPHGSFAAEVQSMAAKHPDGKPGAAVDTGKLKEIAREDALRILAERKTSTGADKDALPVVGTKTTNGNGLHTAPARHSPPNPGVNLNTISAADARVLMSHEHKALGFRPPPGSLAAEAQSAAARHPEGDGTHFDDDTLRDIAFRDAERIKADRELNMIGEINVSAVGKEGASEIQSAEDKALGHSAPSGSLAAEAQSAGDKHPQGGTFDPTTDAVALEAVKDAARKEGEELRAAESTSSTVVPSAAAPAPEKKEKGTENTVQTDALTEEPPSVVRGVTTSPPLNRTETADSLEIVCDVLA</sequence>
<feature type="compositionally biased region" description="Polar residues" evidence="1">
    <location>
        <begin position="389"/>
        <end position="398"/>
    </location>
</feature>